<evidence type="ECO:0000313" key="2">
    <source>
        <dbReference type="EMBL" id="MBA2176211.1"/>
    </source>
</evidence>
<accession>A0A838CWC2</accession>
<name>A0A838CWC2_9BACI</name>
<gene>
    <name evidence="2" type="ORF">H0266_15040</name>
</gene>
<dbReference type="Proteomes" id="UP000571017">
    <property type="component" value="Unassembled WGS sequence"/>
</dbReference>
<organism evidence="2 3">
    <name type="scientific">Halobacillus locisalis</name>
    <dbReference type="NCBI Taxonomy" id="220753"/>
    <lineage>
        <taxon>Bacteria</taxon>
        <taxon>Bacillati</taxon>
        <taxon>Bacillota</taxon>
        <taxon>Bacilli</taxon>
        <taxon>Bacillales</taxon>
        <taxon>Bacillaceae</taxon>
        <taxon>Halobacillus</taxon>
    </lineage>
</organism>
<feature type="transmembrane region" description="Helical" evidence="1">
    <location>
        <begin position="12"/>
        <end position="30"/>
    </location>
</feature>
<protein>
    <submittedName>
        <fullName evidence="2">Uncharacterized protein</fullName>
    </submittedName>
</protein>
<dbReference type="AlphaFoldDB" id="A0A838CWC2"/>
<keyword evidence="1" id="KW-0472">Membrane</keyword>
<dbReference type="EMBL" id="JACEFG010000003">
    <property type="protein sequence ID" value="MBA2176211.1"/>
    <property type="molecule type" value="Genomic_DNA"/>
</dbReference>
<proteinExistence type="predicted"/>
<keyword evidence="1" id="KW-1133">Transmembrane helix</keyword>
<evidence type="ECO:0000256" key="1">
    <source>
        <dbReference type="SAM" id="Phobius"/>
    </source>
</evidence>
<feature type="transmembrane region" description="Helical" evidence="1">
    <location>
        <begin position="36"/>
        <end position="57"/>
    </location>
</feature>
<dbReference type="RefSeq" id="WP_181473243.1">
    <property type="nucleotide sequence ID" value="NZ_JACEFG010000003.1"/>
</dbReference>
<comment type="caution">
    <text evidence="2">The sequence shown here is derived from an EMBL/GenBank/DDBJ whole genome shotgun (WGS) entry which is preliminary data.</text>
</comment>
<reference evidence="2 3" key="1">
    <citation type="journal article" date="2004" name="Extremophiles">
        <title>Halobacillus locisalis sp. nov., a halophilic bacterium isolated from a marine solar saltern of the Yellow Sea in Korea.</title>
        <authorList>
            <person name="Yoon J.H."/>
            <person name="Kang K.H."/>
            <person name="Oh T.K."/>
            <person name="Park Y.H."/>
        </authorList>
    </citation>
    <scope>NUCLEOTIDE SEQUENCE [LARGE SCALE GENOMIC DNA]</scope>
    <source>
        <strain evidence="2 3">KCTC 3788</strain>
    </source>
</reference>
<keyword evidence="3" id="KW-1185">Reference proteome</keyword>
<keyword evidence="1" id="KW-0812">Transmembrane</keyword>
<evidence type="ECO:0000313" key="3">
    <source>
        <dbReference type="Proteomes" id="UP000571017"/>
    </source>
</evidence>
<sequence length="90" mass="9978">MKKFMTNSYISFWVSILTLPFFFLLIKGFLPVPFHLGVIAVGIMIAATYVCGIMACFREDERNSLAVISFLIGAVNVFVFGTGLLMSQMA</sequence>
<feature type="transmembrane region" description="Helical" evidence="1">
    <location>
        <begin position="64"/>
        <end position="86"/>
    </location>
</feature>